<name>A0A1M7C3U7_9RHOB</name>
<proteinExistence type="predicted"/>
<dbReference type="OrthoDB" id="973788at2"/>
<dbReference type="Pfam" id="PF16653">
    <property type="entry name" value="Sacchrp_dh_C"/>
    <property type="match status" value="1"/>
</dbReference>
<accession>A0A1M7C3U7</accession>
<dbReference type="GO" id="GO:0019878">
    <property type="term" value="P:lysine biosynthetic process via aminoadipic acid"/>
    <property type="evidence" value="ECO:0007669"/>
    <property type="project" value="TreeGrafter"/>
</dbReference>
<dbReference type="GO" id="GO:0005737">
    <property type="term" value="C:cytoplasm"/>
    <property type="evidence" value="ECO:0007669"/>
    <property type="project" value="TreeGrafter"/>
</dbReference>
<dbReference type="InterPro" id="IPR005097">
    <property type="entry name" value="Sacchrp_dh_NADP-bd"/>
</dbReference>
<dbReference type="Gene3D" id="3.40.50.720">
    <property type="entry name" value="NAD(P)-binding Rossmann-like Domain"/>
    <property type="match status" value="1"/>
</dbReference>
<dbReference type="Pfam" id="PF03435">
    <property type="entry name" value="Sacchrp_dh_NADP"/>
    <property type="match status" value="1"/>
</dbReference>
<dbReference type="PANTHER" id="PTHR11133:SF22">
    <property type="entry name" value="ALPHA-AMINOADIPIC SEMIALDEHYDE SYNTHASE, MITOCHONDRIAL"/>
    <property type="match status" value="1"/>
</dbReference>
<dbReference type="InterPro" id="IPR036291">
    <property type="entry name" value="NAD(P)-bd_dom_sf"/>
</dbReference>
<dbReference type="GO" id="GO:0004753">
    <property type="term" value="F:saccharopine dehydrogenase activity"/>
    <property type="evidence" value="ECO:0007669"/>
    <property type="project" value="TreeGrafter"/>
</dbReference>
<dbReference type="Gene3D" id="3.30.360.10">
    <property type="entry name" value="Dihydrodipicolinate Reductase, domain 2"/>
    <property type="match status" value="1"/>
</dbReference>
<dbReference type="AlphaFoldDB" id="A0A1M7C3U7"/>
<dbReference type="RefSeq" id="WP_073034450.1">
    <property type="nucleotide sequence ID" value="NZ_BMLR01000004.1"/>
</dbReference>
<evidence type="ECO:0000313" key="4">
    <source>
        <dbReference type="EMBL" id="SHL61900.1"/>
    </source>
</evidence>
<reference evidence="4 5" key="1">
    <citation type="submission" date="2016-11" db="EMBL/GenBank/DDBJ databases">
        <authorList>
            <person name="Jaros S."/>
            <person name="Januszkiewicz K."/>
            <person name="Wedrychowicz H."/>
        </authorList>
    </citation>
    <scope>NUCLEOTIDE SEQUENCE [LARGE SCALE GENOMIC DNA]</scope>
    <source>
        <strain evidence="4 5">DSM 29589</strain>
    </source>
</reference>
<organism evidence="4 5">
    <name type="scientific">Roseovarius pacificus</name>
    <dbReference type="NCBI Taxonomy" id="337701"/>
    <lineage>
        <taxon>Bacteria</taxon>
        <taxon>Pseudomonadati</taxon>
        <taxon>Pseudomonadota</taxon>
        <taxon>Alphaproteobacteria</taxon>
        <taxon>Rhodobacterales</taxon>
        <taxon>Roseobacteraceae</taxon>
        <taxon>Roseovarius</taxon>
    </lineage>
</organism>
<feature type="domain" description="Saccharopine dehydrogenase-like C-terminal" evidence="3">
    <location>
        <begin position="117"/>
        <end position="368"/>
    </location>
</feature>
<feature type="domain" description="Saccharopine dehydrogenase NADP binding" evidence="2">
    <location>
        <begin position="21"/>
        <end position="113"/>
    </location>
</feature>
<keyword evidence="5" id="KW-1185">Reference proteome</keyword>
<evidence type="ECO:0000313" key="5">
    <source>
        <dbReference type="Proteomes" id="UP000183974"/>
    </source>
</evidence>
<gene>
    <name evidence="4" type="ORF">SAMN05444398_10497</name>
</gene>
<evidence type="ECO:0000256" key="1">
    <source>
        <dbReference type="ARBA" id="ARBA00023002"/>
    </source>
</evidence>
<dbReference type="SUPFAM" id="SSF55347">
    <property type="entry name" value="Glyceraldehyde-3-phosphate dehydrogenase-like, C-terminal domain"/>
    <property type="match status" value="1"/>
</dbReference>
<dbReference type="InterPro" id="IPR051168">
    <property type="entry name" value="AASS"/>
</dbReference>
<evidence type="ECO:0000259" key="3">
    <source>
        <dbReference type="Pfam" id="PF16653"/>
    </source>
</evidence>
<sequence>MTIHWCGTGLSAIPGLRRLIEAGHDVTVWNRTTDKAKDAVGDLTDNIHAFDFDTLKSKVAEGDVVVSMLPGDWHVPLAEMCIEAGANFVSSSYIAPEMRALDDKARNAGVTCVNEVGLDPGIDHLMAHYLVADYRASDAFSPANDISFISYCGGIPKHPNPFRYKFSWSPLGVLKALRSPSRSVRDYSELNVARPWDAISSYSAPLPTPETFEVYPNRDSVPFIEDYRFDSSWRIKEFVRGTLRLNGWADAWSDIFREIETLEGEAGDARLKEMSDQFWDENAYDEDEPDRVVLCVSLKAEHNGEPVWHKTYVMDAWGDERGTAMARLVSIPVSLAVEAVLNREIPAGVHPAPYDPKLVERFLGEVDKLAQHLQVVDHLS</sequence>
<keyword evidence="1" id="KW-0560">Oxidoreductase</keyword>
<dbReference type="Proteomes" id="UP000183974">
    <property type="component" value="Unassembled WGS sequence"/>
</dbReference>
<dbReference type="InterPro" id="IPR032095">
    <property type="entry name" value="Sacchrp_dh-like_C"/>
</dbReference>
<dbReference type="PANTHER" id="PTHR11133">
    <property type="entry name" value="SACCHAROPINE DEHYDROGENASE"/>
    <property type="match status" value="1"/>
</dbReference>
<dbReference type="STRING" id="337701.SAMN05444398_10497"/>
<protein>
    <submittedName>
        <fullName evidence="4">Saccharopine dehydrogenase (NADP+, L-glutamate forming)</fullName>
    </submittedName>
</protein>
<evidence type="ECO:0000259" key="2">
    <source>
        <dbReference type="Pfam" id="PF03435"/>
    </source>
</evidence>
<dbReference type="SUPFAM" id="SSF51735">
    <property type="entry name" value="NAD(P)-binding Rossmann-fold domains"/>
    <property type="match status" value="1"/>
</dbReference>
<dbReference type="EMBL" id="FRBR01000004">
    <property type="protein sequence ID" value="SHL61900.1"/>
    <property type="molecule type" value="Genomic_DNA"/>
</dbReference>